<evidence type="ECO:0000256" key="9">
    <source>
        <dbReference type="ARBA" id="ARBA00022989"/>
    </source>
</evidence>
<keyword evidence="8" id="KW-0391">Immunity</keyword>
<comment type="subcellular location">
    <subcellularLocation>
        <location evidence="1">Membrane</location>
        <topology evidence="1">Single-pass type I membrane protein</topology>
    </subcellularLocation>
</comment>
<feature type="transmembrane region" description="Helical" evidence="14">
    <location>
        <begin position="34"/>
        <end position="56"/>
    </location>
</feature>
<dbReference type="Pfam" id="PF01582">
    <property type="entry name" value="TIR"/>
    <property type="match status" value="1"/>
</dbReference>
<evidence type="ECO:0000256" key="4">
    <source>
        <dbReference type="ARBA" id="ARBA00022614"/>
    </source>
</evidence>
<keyword evidence="10 14" id="KW-0472">Membrane</keyword>
<dbReference type="FunFam" id="3.40.50.10140:FF:000001">
    <property type="entry name" value="Toll-like receptor 2"/>
    <property type="match status" value="1"/>
</dbReference>
<keyword evidence="9 14" id="KW-1133">Transmembrane helix</keyword>
<evidence type="ECO:0000256" key="3">
    <source>
        <dbReference type="ARBA" id="ARBA00022588"/>
    </source>
</evidence>
<reference evidence="16" key="1">
    <citation type="submission" date="2025-08" db="UniProtKB">
        <authorList>
            <consortium name="Ensembl"/>
        </authorList>
    </citation>
    <scope>IDENTIFICATION</scope>
</reference>
<evidence type="ECO:0000256" key="7">
    <source>
        <dbReference type="ARBA" id="ARBA00022737"/>
    </source>
</evidence>
<evidence type="ECO:0000256" key="11">
    <source>
        <dbReference type="ARBA" id="ARBA00023170"/>
    </source>
</evidence>
<dbReference type="GO" id="GO:0005783">
    <property type="term" value="C:endoplasmic reticulum"/>
    <property type="evidence" value="ECO:0007669"/>
    <property type="project" value="Ensembl"/>
</dbReference>
<evidence type="ECO:0000256" key="12">
    <source>
        <dbReference type="ARBA" id="ARBA00023180"/>
    </source>
</evidence>
<evidence type="ECO:0000256" key="10">
    <source>
        <dbReference type="ARBA" id="ARBA00023136"/>
    </source>
</evidence>
<dbReference type="SMART" id="SM00365">
    <property type="entry name" value="LRR_SD22"/>
    <property type="match status" value="8"/>
</dbReference>
<dbReference type="InterPro" id="IPR032675">
    <property type="entry name" value="LRR_dom_sf"/>
</dbReference>
<dbReference type="GO" id="GO:0002224">
    <property type="term" value="P:toll-like receptor signaling pathway"/>
    <property type="evidence" value="ECO:0007669"/>
    <property type="project" value="Ensembl"/>
</dbReference>
<dbReference type="GeneTree" id="ENSGT00940000163576"/>
<dbReference type="FunFam" id="3.80.10.10:FF:001164">
    <property type="entry name" value="GH01279p"/>
    <property type="match status" value="1"/>
</dbReference>
<dbReference type="Proteomes" id="UP000261540">
    <property type="component" value="Unplaced"/>
</dbReference>
<accession>A0A3B3QC44</accession>
<dbReference type="Pfam" id="PF13855">
    <property type="entry name" value="LRR_8"/>
    <property type="match status" value="5"/>
</dbReference>
<evidence type="ECO:0000256" key="6">
    <source>
        <dbReference type="ARBA" id="ARBA00022729"/>
    </source>
</evidence>
<keyword evidence="6" id="KW-0732">Signal</keyword>
<evidence type="ECO:0000259" key="15">
    <source>
        <dbReference type="PROSITE" id="PS50104"/>
    </source>
</evidence>
<dbReference type="SMART" id="SM00255">
    <property type="entry name" value="TIR"/>
    <property type="match status" value="1"/>
</dbReference>
<dbReference type="SMART" id="SM00364">
    <property type="entry name" value="LRR_BAC"/>
    <property type="match status" value="5"/>
</dbReference>
<evidence type="ECO:0000256" key="5">
    <source>
        <dbReference type="ARBA" id="ARBA00022692"/>
    </source>
</evidence>
<dbReference type="GO" id="GO:0019731">
    <property type="term" value="P:antibacterial humoral response"/>
    <property type="evidence" value="ECO:0007669"/>
    <property type="project" value="Ensembl"/>
</dbReference>
<dbReference type="Gene3D" id="3.40.50.10140">
    <property type="entry name" value="Toll/interleukin-1 receptor homology (TIR) domain"/>
    <property type="match status" value="1"/>
</dbReference>
<dbReference type="GO" id="GO:0038023">
    <property type="term" value="F:signaling receptor activity"/>
    <property type="evidence" value="ECO:0007669"/>
    <property type="project" value="TreeGrafter"/>
</dbReference>
<dbReference type="Ensembl" id="ENSPKIT00000027144.1">
    <property type="protein sequence ID" value="ENSPKIP00000003185.1"/>
    <property type="gene ID" value="ENSPKIG00000020801.1"/>
</dbReference>
<dbReference type="SMART" id="SM00369">
    <property type="entry name" value="LRR_TYP"/>
    <property type="match status" value="14"/>
</dbReference>
<dbReference type="GO" id="GO:0045087">
    <property type="term" value="P:innate immune response"/>
    <property type="evidence" value="ECO:0007669"/>
    <property type="project" value="UniProtKB-KW"/>
</dbReference>
<keyword evidence="12" id="KW-0325">Glycoprotein</keyword>
<dbReference type="PROSITE" id="PS51450">
    <property type="entry name" value="LRR"/>
    <property type="match status" value="5"/>
</dbReference>
<dbReference type="PROSITE" id="PS50104">
    <property type="entry name" value="TIR"/>
    <property type="match status" value="1"/>
</dbReference>
<evidence type="ECO:0000313" key="17">
    <source>
        <dbReference type="Proteomes" id="UP000261540"/>
    </source>
</evidence>
<keyword evidence="5 14" id="KW-0812">Transmembrane</keyword>
<dbReference type="KEGG" id="pki:111854838"/>
<sequence>MMTTSDTAKQKNRRISSFYVLTLHPQLDDMTKSIYIALVFSGLLFQLVLLAAGYSFQNCIENPSQNNSFNCIHRRQRNISALVGDLPSWATVLNVSHNYLQDIPESSFSQLRQLKTLRMDSNNLQNISDNAFSGLGHLETLNLSSNNIAHLSSAAFADLVNLTWLILSNNVLQNLSTQIFSGLSNLEILSLRANSLINFSEITESVTHLSQLRELDLCGNSLSSLQHFSGFPRSLAILYLCKNHLATLSCEYSFLSNIHLLDLSYNMQLQSSALQNLNLKNINSLHLGFTQVSPYQLLNDSSVNPGHVDFSGMNLSTKNLLENLCSLLKNRNASLHMLNLQNNGIRNLERAIFSTCPLFKTINLSHNKLKKTNCLSFLEDQKSLVEVILEHNRLNGLENCSRSLRFHNVTQLSYRYNRILSVKSHAFTPTPRLQVLKLNINNIAYMVKRAFKGLKDLITLRLDNNLLTDLYEESFVGLDRLQILNLRNNRIAVIFNKTFHTLNQLNILDLGGNKISHLQPEAFVGLKNLKNLYLDRNYLKEIYREQFEHVQVTLQVLDLQRNLIHFMSIHTSSPFVKLSKLQDLKLDGQQPFGITLLPHGFFQGLKSLKSLYLTNNKIYTFQTDTFDDLISLEFLSLDNCCRGVAPLRPGIFKNLRNLKRLSAENIGTETLSAKVFGNLTKLHILQLTHNNIKSVDSALLNQLPNLRYLDLRLCPLSCTCINSWLQNWTKNNNKVQLVYLYNLTCPDLSQSNFYSFDLKVCYQDFGVYLFATTSALLFLMTVFPLLYVKLYWHLKYTYYAFSSWFGEYWRRLQDNEEQWKYDAFISYNSADEKWVLNELLPNLEGRESSYRLCLHHRDFEVGRNIVDNIVSAIYASRKTLCVVSQHYLSSEWCSLEIQLASYRLFHEYRDVLILVFLEPISERQLSVYHRMRKVMLRKTYLQWPSPDCSDPVQAQELFWSQLRRALRSSSINQHGEKVQEVREEHCPINEVTDDEISYLMP</sequence>
<dbReference type="CTD" id="402884"/>
<dbReference type="GO" id="GO:0005886">
    <property type="term" value="C:plasma membrane"/>
    <property type="evidence" value="ECO:0007669"/>
    <property type="project" value="TreeGrafter"/>
</dbReference>
<dbReference type="GO" id="GO:0006954">
    <property type="term" value="P:inflammatory response"/>
    <property type="evidence" value="ECO:0007669"/>
    <property type="project" value="UniProtKB-KW"/>
</dbReference>
<keyword evidence="13" id="KW-0395">Inflammatory response</keyword>
<dbReference type="PANTHER" id="PTHR24365">
    <property type="entry name" value="TOLL-LIKE RECEPTOR"/>
    <property type="match status" value="1"/>
</dbReference>
<dbReference type="SUPFAM" id="SSF52200">
    <property type="entry name" value="Toll/Interleukin receptor TIR domain"/>
    <property type="match status" value="1"/>
</dbReference>
<feature type="domain" description="TIR" evidence="15">
    <location>
        <begin position="819"/>
        <end position="966"/>
    </location>
</feature>
<organism evidence="16 17">
    <name type="scientific">Paramormyrops kingsleyae</name>
    <dbReference type="NCBI Taxonomy" id="1676925"/>
    <lineage>
        <taxon>Eukaryota</taxon>
        <taxon>Metazoa</taxon>
        <taxon>Chordata</taxon>
        <taxon>Craniata</taxon>
        <taxon>Vertebrata</taxon>
        <taxon>Euteleostomi</taxon>
        <taxon>Actinopterygii</taxon>
        <taxon>Neopterygii</taxon>
        <taxon>Teleostei</taxon>
        <taxon>Osteoglossocephala</taxon>
        <taxon>Osteoglossomorpha</taxon>
        <taxon>Osteoglossiformes</taxon>
        <taxon>Mormyridae</taxon>
        <taxon>Paramormyrops</taxon>
    </lineage>
</organism>
<keyword evidence="17" id="KW-1185">Reference proteome</keyword>
<keyword evidence="7" id="KW-0677">Repeat</keyword>
<evidence type="ECO:0000256" key="13">
    <source>
        <dbReference type="ARBA" id="ARBA00023198"/>
    </source>
</evidence>
<dbReference type="InterPro" id="IPR001611">
    <property type="entry name" value="Leu-rich_rpt"/>
</dbReference>
<dbReference type="InterPro" id="IPR000157">
    <property type="entry name" value="TIR_dom"/>
</dbReference>
<dbReference type="OrthoDB" id="1421090at2759"/>
<dbReference type="AlphaFoldDB" id="A0A3B3QC44"/>
<dbReference type="PANTHER" id="PTHR24365:SF545">
    <property type="entry name" value="TOLL-LIKE RECEPTOR 12"/>
    <property type="match status" value="1"/>
</dbReference>
<dbReference type="STRING" id="1676925.ENSPKIP00000003185"/>
<dbReference type="SUPFAM" id="SSF52058">
    <property type="entry name" value="L domain-like"/>
    <property type="match status" value="2"/>
</dbReference>
<name>A0A3B3QC44_9TELE</name>
<proteinExistence type="inferred from homology"/>
<evidence type="ECO:0000256" key="8">
    <source>
        <dbReference type="ARBA" id="ARBA00022859"/>
    </source>
</evidence>
<dbReference type="InterPro" id="IPR003591">
    <property type="entry name" value="Leu-rich_rpt_typical-subtyp"/>
</dbReference>
<evidence type="ECO:0000256" key="2">
    <source>
        <dbReference type="ARBA" id="ARBA00009634"/>
    </source>
</evidence>
<feature type="transmembrane region" description="Helical" evidence="14">
    <location>
        <begin position="765"/>
        <end position="788"/>
    </location>
</feature>
<comment type="similarity">
    <text evidence="2">Belongs to the Toll-like receptor family.</text>
</comment>
<dbReference type="Gene3D" id="3.80.10.10">
    <property type="entry name" value="Ribonuclease Inhibitor"/>
    <property type="match status" value="5"/>
</dbReference>
<dbReference type="InterPro" id="IPR035897">
    <property type="entry name" value="Toll_tir_struct_dom_sf"/>
</dbReference>
<evidence type="ECO:0000256" key="14">
    <source>
        <dbReference type="SAM" id="Phobius"/>
    </source>
</evidence>
<evidence type="ECO:0000256" key="1">
    <source>
        <dbReference type="ARBA" id="ARBA00004479"/>
    </source>
</evidence>
<keyword evidence="3" id="KW-0399">Innate immunity</keyword>
<keyword evidence="11" id="KW-0675">Receptor</keyword>
<reference evidence="16" key="2">
    <citation type="submission" date="2025-09" db="UniProtKB">
        <authorList>
            <consortium name="Ensembl"/>
        </authorList>
    </citation>
    <scope>IDENTIFICATION</scope>
</reference>
<protein>
    <submittedName>
        <fullName evidence="16">Toll-like receptor 21</fullName>
    </submittedName>
</protein>
<evidence type="ECO:0000313" key="16">
    <source>
        <dbReference type="Ensembl" id="ENSPKIP00000003185.1"/>
    </source>
</evidence>
<keyword evidence="4" id="KW-0433">Leucine-rich repeat</keyword>